<accession>A0A4Y2CJD3</accession>
<feature type="domain" description="Orc1-like AAA ATPase" evidence="5">
    <location>
        <begin position="39"/>
        <end position="89"/>
    </location>
</feature>
<evidence type="ECO:0000313" key="6">
    <source>
        <dbReference type="EMBL" id="GBM03395.1"/>
    </source>
</evidence>
<evidence type="ECO:0000256" key="4">
    <source>
        <dbReference type="RuleBase" id="RU365058"/>
    </source>
</evidence>
<feature type="non-terminal residue" evidence="6">
    <location>
        <position position="1"/>
    </location>
</feature>
<dbReference type="OrthoDB" id="6430816at2759"/>
<evidence type="ECO:0000256" key="3">
    <source>
        <dbReference type="ARBA" id="ARBA00023242"/>
    </source>
</evidence>
<dbReference type="EMBL" id="BGPR01163157">
    <property type="protein sequence ID" value="GBM03395.1"/>
    <property type="molecule type" value="Genomic_DNA"/>
</dbReference>
<dbReference type="InterPro" id="IPR027417">
    <property type="entry name" value="P-loop_NTPase"/>
</dbReference>
<keyword evidence="4" id="KW-0067">ATP-binding</keyword>
<dbReference type="GO" id="GO:0033314">
    <property type="term" value="P:mitotic DNA replication checkpoint signaling"/>
    <property type="evidence" value="ECO:0007669"/>
    <property type="project" value="TreeGrafter"/>
</dbReference>
<comment type="function">
    <text evidence="4">Component of the origin recognition complex (ORC) that binds origins of replication. DNA-binding is ATP-dependent, however specific DNA sequences that define origins of replication have not been identified so far. ORC is required to assemble the pre-replication complex necessary to initiate DNA replication.</text>
</comment>
<evidence type="ECO:0000313" key="7">
    <source>
        <dbReference type="Proteomes" id="UP000499080"/>
    </source>
</evidence>
<dbReference type="GO" id="GO:0006270">
    <property type="term" value="P:DNA replication initiation"/>
    <property type="evidence" value="ECO:0007669"/>
    <property type="project" value="TreeGrafter"/>
</dbReference>
<keyword evidence="2 4" id="KW-0238">DNA-binding</keyword>
<keyword evidence="3 4" id="KW-0539">Nucleus</keyword>
<comment type="subunit">
    <text evidence="4">ORC is composed of six subunits.</text>
</comment>
<proteinExistence type="inferred from homology"/>
<dbReference type="SUPFAM" id="SSF52540">
    <property type="entry name" value="P-loop containing nucleoside triphosphate hydrolases"/>
    <property type="match status" value="1"/>
</dbReference>
<keyword evidence="4" id="KW-0547">Nucleotide-binding</keyword>
<dbReference type="GO" id="GO:0005664">
    <property type="term" value="C:nuclear origin of replication recognition complex"/>
    <property type="evidence" value="ECO:0007669"/>
    <property type="project" value="TreeGrafter"/>
</dbReference>
<name>A0A4Y2CJD3_ARAVE</name>
<dbReference type="InterPro" id="IPR050311">
    <property type="entry name" value="ORC1/CDC6"/>
</dbReference>
<comment type="caution">
    <text evidence="6">The sequence shown here is derived from an EMBL/GenBank/DDBJ whole genome shotgun (WGS) entry which is preliminary data.</text>
</comment>
<comment type="subcellular location">
    <subcellularLocation>
        <location evidence="1 4">Nucleus</location>
    </subcellularLocation>
</comment>
<protein>
    <recommendedName>
        <fullName evidence="4">Origin recognition complex subunit 1</fullName>
    </recommendedName>
</protein>
<dbReference type="PANTHER" id="PTHR10763">
    <property type="entry name" value="CELL DIVISION CONTROL PROTEIN 6-RELATED"/>
    <property type="match status" value="1"/>
</dbReference>
<dbReference type="AlphaFoldDB" id="A0A4Y2CJD3"/>
<dbReference type="Pfam" id="PF13191">
    <property type="entry name" value="AAA_16"/>
    <property type="match status" value="1"/>
</dbReference>
<evidence type="ECO:0000256" key="1">
    <source>
        <dbReference type="ARBA" id="ARBA00004123"/>
    </source>
</evidence>
<dbReference type="Proteomes" id="UP000499080">
    <property type="component" value="Unassembled WGS sequence"/>
</dbReference>
<dbReference type="GO" id="GO:0003688">
    <property type="term" value="F:DNA replication origin binding"/>
    <property type="evidence" value="ECO:0007669"/>
    <property type="project" value="TreeGrafter"/>
</dbReference>
<keyword evidence="4" id="KW-0235">DNA replication</keyword>
<sequence length="134" mass="15374">PGRDLLFSMPKRETPLKEPQNVLEESRLRLHAAAVPKSLPCREEEYSDVYSFVKDNLCLGTGGCMYISGVPGTGKTATVHEVMRNLEKEKNNGEIPCFTFVEVNGMWMTDPYKCYVHIFKVNYMHSLFILIYYV</sequence>
<evidence type="ECO:0000259" key="5">
    <source>
        <dbReference type="Pfam" id="PF13191"/>
    </source>
</evidence>
<organism evidence="6 7">
    <name type="scientific">Araneus ventricosus</name>
    <name type="common">Orbweaver spider</name>
    <name type="synonym">Epeira ventricosa</name>
    <dbReference type="NCBI Taxonomy" id="182803"/>
    <lineage>
        <taxon>Eukaryota</taxon>
        <taxon>Metazoa</taxon>
        <taxon>Ecdysozoa</taxon>
        <taxon>Arthropoda</taxon>
        <taxon>Chelicerata</taxon>
        <taxon>Arachnida</taxon>
        <taxon>Araneae</taxon>
        <taxon>Araneomorphae</taxon>
        <taxon>Entelegynae</taxon>
        <taxon>Araneoidea</taxon>
        <taxon>Araneidae</taxon>
        <taxon>Araneus</taxon>
    </lineage>
</organism>
<keyword evidence="7" id="KW-1185">Reference proteome</keyword>
<reference evidence="6 7" key="1">
    <citation type="journal article" date="2019" name="Sci. Rep.">
        <title>Orb-weaving spider Araneus ventricosus genome elucidates the spidroin gene catalogue.</title>
        <authorList>
            <person name="Kono N."/>
            <person name="Nakamura H."/>
            <person name="Ohtoshi R."/>
            <person name="Moran D.A.P."/>
            <person name="Shinohara A."/>
            <person name="Yoshida Y."/>
            <person name="Fujiwara M."/>
            <person name="Mori M."/>
            <person name="Tomita M."/>
            <person name="Arakawa K."/>
        </authorList>
    </citation>
    <scope>NUCLEOTIDE SEQUENCE [LARGE SCALE GENOMIC DNA]</scope>
</reference>
<dbReference type="PANTHER" id="PTHR10763:SF23">
    <property type="entry name" value="ORIGIN RECOGNITION COMPLEX SUBUNIT 1"/>
    <property type="match status" value="1"/>
</dbReference>
<dbReference type="GO" id="GO:0005524">
    <property type="term" value="F:ATP binding"/>
    <property type="evidence" value="ECO:0007669"/>
    <property type="project" value="UniProtKB-KW"/>
</dbReference>
<dbReference type="InterPro" id="IPR041664">
    <property type="entry name" value="AAA_16"/>
</dbReference>
<dbReference type="Gene3D" id="3.40.50.300">
    <property type="entry name" value="P-loop containing nucleotide triphosphate hydrolases"/>
    <property type="match status" value="1"/>
</dbReference>
<gene>
    <name evidence="6" type="primary">Orc1_3</name>
    <name evidence="6" type="ORF">AVEN_104033_1</name>
</gene>
<comment type="similarity">
    <text evidence="4">Belongs to the ORC1 family.</text>
</comment>
<evidence type="ECO:0000256" key="2">
    <source>
        <dbReference type="ARBA" id="ARBA00023125"/>
    </source>
</evidence>